<gene>
    <name evidence="1" type="ordered locus">SRU_p0013</name>
</gene>
<dbReference type="HOGENOM" id="CLU_1037824_0_0_10"/>
<keyword evidence="2" id="KW-1185">Reference proteome</keyword>
<dbReference type="KEGG" id="sru:SRU_p0013"/>
<dbReference type="Proteomes" id="UP000008674">
    <property type="component" value="Plasmid pSR35"/>
</dbReference>
<dbReference type="AlphaFoldDB" id="Q2RYL0"/>
<sequence length="317" mass="35507">MQCFSSDWCNLRWSRWQNVSRATSTGRTPTTVPGAPGVYRIRSASLGQMVYIGECSDLSKRILGTWARLNRRPARDFSSTKHAARRLAHLREAYGLEYEISFYAAHHEGRRDPRLDAAQWRKGLESRLLWEYRLEARMSSVANHRRSTVREGEQLAAEGSEVGFSEVGVPEVGFPYRIRPSSTPLPRPEQEPHSELWMGKRWTSLAECKGRGQRINWSAAGKELRESGNGTPVLYKVLDPNTHELLQVGYSRRGSGGALAAASRLAGEKAVAWAPLTGAGRQEHVLQELKDDLIGGYFYQMGKPPARQFAAEPSPSQ</sequence>
<accession>Q2RYL0</accession>
<evidence type="ECO:0008006" key="3">
    <source>
        <dbReference type="Google" id="ProtNLM"/>
    </source>
</evidence>
<reference evidence="1 2" key="1">
    <citation type="journal article" date="2005" name="Proc. Natl. Acad. Sci. U.S.A.">
        <title>The genome of Salinibacter ruber: convergence and gene exchange among hyperhalophilic bacteria and archaea.</title>
        <authorList>
            <person name="Mongodin E.F."/>
            <person name="Nelson K.E."/>
            <person name="Daugherty S."/>
            <person name="Deboy R.T."/>
            <person name="Wister J."/>
            <person name="Khouri H."/>
            <person name="Weidman J."/>
            <person name="Walsh D.A."/>
            <person name="Papke R.T."/>
            <person name="Sanchez Perez G."/>
            <person name="Sharma A.K."/>
            <person name="Nesbo C.L."/>
            <person name="MacLeod D."/>
            <person name="Bapteste E."/>
            <person name="Doolittle W.F."/>
            <person name="Charlebois R.L."/>
            <person name="Legault B."/>
            <person name="Rodriguez-Valera F."/>
        </authorList>
    </citation>
    <scope>NUCLEOTIDE SEQUENCE [LARGE SCALE GENOMIC DNA]</scope>
    <source>
        <strain evidence="2">DSM 13855 / CECT 5946 / M31</strain>
        <plasmid evidence="2">pSR35</plasmid>
    </source>
</reference>
<name>Q2RYL0_SALRD</name>
<dbReference type="EnsemblBacteria" id="ABC46392">
    <property type="protein sequence ID" value="ABC46392"/>
    <property type="gene ID" value="SRU_p0013"/>
</dbReference>
<proteinExistence type="predicted"/>
<evidence type="ECO:0000313" key="2">
    <source>
        <dbReference type="Proteomes" id="UP000008674"/>
    </source>
</evidence>
<evidence type="ECO:0000313" key="1">
    <source>
        <dbReference type="EMBL" id="ABC46392.1"/>
    </source>
</evidence>
<keyword evidence="1" id="KW-0614">Plasmid</keyword>
<dbReference type="EMBL" id="CP000160">
    <property type="protein sequence ID" value="ABC46392.1"/>
    <property type="molecule type" value="Genomic_DNA"/>
</dbReference>
<organism evidence="1 2">
    <name type="scientific">Salinibacter ruber (strain DSM 13855 / M31)</name>
    <dbReference type="NCBI Taxonomy" id="309807"/>
    <lineage>
        <taxon>Bacteria</taxon>
        <taxon>Pseudomonadati</taxon>
        <taxon>Rhodothermota</taxon>
        <taxon>Rhodothermia</taxon>
        <taxon>Rhodothermales</taxon>
        <taxon>Salinibacteraceae</taxon>
        <taxon>Salinibacter</taxon>
    </lineage>
</organism>
<protein>
    <recommendedName>
        <fullName evidence="3">GIY-YIG domain-containing protein</fullName>
    </recommendedName>
</protein>
<geneLocation type="plasmid" evidence="1 2">
    <name>pSR35</name>
</geneLocation>
<dbReference type="OrthoDB" id="9808275at2"/>